<evidence type="ECO:0000256" key="2">
    <source>
        <dbReference type="ARBA" id="ARBA00004401"/>
    </source>
</evidence>
<evidence type="ECO:0000256" key="13">
    <source>
        <dbReference type="SAM" id="SignalP"/>
    </source>
</evidence>
<evidence type="ECO:0000313" key="16">
    <source>
        <dbReference type="Proteomes" id="UP001461498"/>
    </source>
</evidence>
<comment type="similarity">
    <text evidence="3">Belongs to the peptidase M13 family.</text>
</comment>
<proteinExistence type="inferred from homology"/>
<gene>
    <name evidence="15" type="ORF">O3M35_009550</name>
</gene>
<dbReference type="GO" id="GO:0004222">
    <property type="term" value="F:metalloendopeptidase activity"/>
    <property type="evidence" value="ECO:0007669"/>
    <property type="project" value="InterPro"/>
</dbReference>
<feature type="signal peptide" evidence="13">
    <location>
        <begin position="1"/>
        <end position="19"/>
    </location>
</feature>
<dbReference type="AlphaFoldDB" id="A0AAW1DAA4"/>
<keyword evidence="6" id="KW-0378">Hydrolase</keyword>
<evidence type="ECO:0000256" key="1">
    <source>
        <dbReference type="ARBA" id="ARBA00001947"/>
    </source>
</evidence>
<keyword evidence="4" id="KW-0645">Protease</keyword>
<keyword evidence="8" id="KW-0812">Transmembrane</keyword>
<accession>A0AAW1DAA4</accession>
<evidence type="ECO:0000313" key="15">
    <source>
        <dbReference type="EMBL" id="KAK9505509.1"/>
    </source>
</evidence>
<evidence type="ECO:0000256" key="4">
    <source>
        <dbReference type="ARBA" id="ARBA00022670"/>
    </source>
</evidence>
<evidence type="ECO:0000256" key="8">
    <source>
        <dbReference type="ARBA" id="ARBA00022968"/>
    </source>
</evidence>
<feature type="region of interest" description="Disordered" evidence="12">
    <location>
        <begin position="122"/>
        <end position="222"/>
    </location>
</feature>
<comment type="caution">
    <text evidence="15">The sequence shown here is derived from an EMBL/GenBank/DDBJ whole genome shotgun (WGS) entry which is preliminary data.</text>
</comment>
<name>A0AAW1DAA4_9HEMI</name>
<keyword evidence="5" id="KW-0479">Metal-binding</keyword>
<dbReference type="EMBL" id="JAPXFL010000006">
    <property type="protein sequence ID" value="KAK9505509.1"/>
    <property type="molecule type" value="Genomic_DNA"/>
</dbReference>
<protein>
    <recommendedName>
        <fullName evidence="14">Peptidase M13 N-terminal domain-containing protein</fullName>
    </recommendedName>
</protein>
<dbReference type="GO" id="GO:0046872">
    <property type="term" value="F:metal ion binding"/>
    <property type="evidence" value="ECO:0007669"/>
    <property type="project" value="UniProtKB-KW"/>
</dbReference>
<keyword evidence="16" id="KW-1185">Reference proteome</keyword>
<keyword evidence="7" id="KW-0862">Zinc</keyword>
<evidence type="ECO:0000256" key="12">
    <source>
        <dbReference type="SAM" id="MobiDB-lite"/>
    </source>
</evidence>
<dbReference type="InterPro" id="IPR042089">
    <property type="entry name" value="Peptidase_M13_dom_2"/>
</dbReference>
<dbReference type="Gene3D" id="1.10.1380.10">
    <property type="entry name" value="Neutral endopeptidase , domain2"/>
    <property type="match status" value="1"/>
</dbReference>
<keyword evidence="13" id="KW-0732">Signal</keyword>
<keyword evidence="9" id="KW-0482">Metalloprotease</keyword>
<dbReference type="CDD" id="cd08662">
    <property type="entry name" value="M13"/>
    <property type="match status" value="1"/>
</dbReference>
<dbReference type="SUPFAM" id="SSF55486">
    <property type="entry name" value="Metalloproteases ('zincins'), catalytic domain"/>
    <property type="match status" value="1"/>
</dbReference>
<dbReference type="PANTHER" id="PTHR11733">
    <property type="entry name" value="ZINC METALLOPROTEASE FAMILY M13 NEPRILYSIN-RELATED"/>
    <property type="match status" value="1"/>
</dbReference>
<keyword evidence="10" id="KW-1015">Disulfide bond</keyword>
<organism evidence="15 16">
    <name type="scientific">Rhynocoris fuscipes</name>
    <dbReference type="NCBI Taxonomy" id="488301"/>
    <lineage>
        <taxon>Eukaryota</taxon>
        <taxon>Metazoa</taxon>
        <taxon>Ecdysozoa</taxon>
        <taxon>Arthropoda</taxon>
        <taxon>Hexapoda</taxon>
        <taxon>Insecta</taxon>
        <taxon>Pterygota</taxon>
        <taxon>Neoptera</taxon>
        <taxon>Paraneoptera</taxon>
        <taxon>Hemiptera</taxon>
        <taxon>Heteroptera</taxon>
        <taxon>Panheteroptera</taxon>
        <taxon>Cimicomorpha</taxon>
        <taxon>Reduviidae</taxon>
        <taxon>Harpactorinae</taxon>
        <taxon>Harpactorini</taxon>
        <taxon>Rhynocoris</taxon>
    </lineage>
</organism>
<dbReference type="Pfam" id="PF05649">
    <property type="entry name" value="Peptidase_M13_N"/>
    <property type="match status" value="1"/>
</dbReference>
<dbReference type="PROSITE" id="PS51885">
    <property type="entry name" value="NEPRILYSIN"/>
    <property type="match status" value="1"/>
</dbReference>
<evidence type="ECO:0000256" key="10">
    <source>
        <dbReference type="ARBA" id="ARBA00023157"/>
    </source>
</evidence>
<feature type="chain" id="PRO_5043654239" description="Peptidase M13 N-terminal domain-containing protein" evidence="13">
    <location>
        <begin position="20"/>
        <end position="532"/>
    </location>
</feature>
<dbReference type="GO" id="GO:0016485">
    <property type="term" value="P:protein processing"/>
    <property type="evidence" value="ECO:0007669"/>
    <property type="project" value="TreeGrafter"/>
</dbReference>
<evidence type="ECO:0000256" key="3">
    <source>
        <dbReference type="ARBA" id="ARBA00007357"/>
    </source>
</evidence>
<evidence type="ECO:0000256" key="11">
    <source>
        <dbReference type="ARBA" id="ARBA00023180"/>
    </source>
</evidence>
<evidence type="ECO:0000256" key="9">
    <source>
        <dbReference type="ARBA" id="ARBA00023049"/>
    </source>
</evidence>
<comment type="cofactor">
    <cofactor evidence="1">
        <name>Zn(2+)</name>
        <dbReference type="ChEBI" id="CHEBI:29105"/>
    </cofactor>
</comment>
<sequence>MKVLITLLIIVVLLISSSGQYLKFNTDARKDIVLQKIDLSFDSETFESPSQNLLKDFKTDCFPPRQDYFMPRSRRYLRSLSDRNLISLQGNSTYDIITWSLTNKKQKTFPDSNAPANQILTESQNTSSPLGSAHEKDDDTPEVKVESHREDNADRDVMESQSREANAESSDHGKDSMKPLLGLGLGSDGQRSPWERDNSEETNDDNINREHISDEIEESEEPVVQHAFWKGEGDSYTIRINQGKLMKQYMDTHVDPCKDFYQYACGRWSKLNPIPKDKGAYDTFEMLRESLDTILRELLEEKITPQDSEAYIKTKNLYKSCINYEILEQRGAKPLLDLLGIFGGWPIITPDWDRSQFDWLWLMANLRLFNNDILISEWVGPDIKNSNEYVIHFDQTSLGLPTRDYYLQPSNLLYLEAYKNYLIKVASLLGGHPENVTKEAEHIVQFEISLAKITSAPDERRNVSELYQRMTVGELKAYIPQVDWQRYLAIVLDRPVNISENVVVFALRYLEDLVSLLGKTEPSFCPFSQDYK</sequence>
<dbReference type="InterPro" id="IPR008753">
    <property type="entry name" value="Peptidase_M13_N"/>
</dbReference>
<dbReference type="InterPro" id="IPR000718">
    <property type="entry name" value="Peptidase_M13"/>
</dbReference>
<dbReference type="GO" id="GO:0005886">
    <property type="term" value="C:plasma membrane"/>
    <property type="evidence" value="ECO:0007669"/>
    <property type="project" value="UniProtKB-SubCell"/>
</dbReference>
<dbReference type="Proteomes" id="UP001461498">
    <property type="component" value="Unassembled WGS sequence"/>
</dbReference>
<evidence type="ECO:0000256" key="6">
    <source>
        <dbReference type="ARBA" id="ARBA00022801"/>
    </source>
</evidence>
<reference evidence="15 16" key="1">
    <citation type="submission" date="2022-12" db="EMBL/GenBank/DDBJ databases">
        <title>Chromosome-level genome assembly of true bugs.</title>
        <authorList>
            <person name="Ma L."/>
            <person name="Li H."/>
        </authorList>
    </citation>
    <scope>NUCLEOTIDE SEQUENCE [LARGE SCALE GENOMIC DNA]</scope>
    <source>
        <strain evidence="15">Lab_2022b</strain>
    </source>
</reference>
<comment type="subcellular location">
    <subcellularLocation>
        <location evidence="2">Cell membrane</location>
        <topology evidence="2">Single-pass type II membrane protein</topology>
    </subcellularLocation>
</comment>
<evidence type="ECO:0000256" key="7">
    <source>
        <dbReference type="ARBA" id="ARBA00022833"/>
    </source>
</evidence>
<evidence type="ECO:0000259" key="14">
    <source>
        <dbReference type="Pfam" id="PF05649"/>
    </source>
</evidence>
<feature type="compositionally biased region" description="Basic and acidic residues" evidence="12">
    <location>
        <begin position="133"/>
        <end position="177"/>
    </location>
</feature>
<feature type="domain" description="Peptidase M13 N-terminal" evidence="14">
    <location>
        <begin position="256"/>
        <end position="520"/>
    </location>
</feature>
<dbReference type="FunFam" id="3.40.390.10:FF:000076">
    <property type="entry name" value="membrane metallo-endopeptidase-like 1"/>
    <property type="match status" value="1"/>
</dbReference>
<keyword evidence="8" id="KW-0735">Signal-anchor</keyword>
<dbReference type="PANTHER" id="PTHR11733:SF238">
    <property type="entry name" value="FI07649P-RELATED"/>
    <property type="match status" value="1"/>
</dbReference>
<keyword evidence="11" id="KW-0325">Glycoprotein</keyword>
<evidence type="ECO:0000256" key="5">
    <source>
        <dbReference type="ARBA" id="ARBA00022723"/>
    </source>
</evidence>